<evidence type="ECO:0000259" key="5">
    <source>
        <dbReference type="PROSITE" id="PS51078"/>
    </source>
</evidence>
<dbReference type="InterPro" id="IPR005471">
    <property type="entry name" value="Tscrpt_reg_IclR_N"/>
</dbReference>
<dbReference type="PROSITE" id="PS51078">
    <property type="entry name" value="ICLR_ED"/>
    <property type="match status" value="1"/>
</dbReference>
<accession>A0A919WKJ9</accession>
<dbReference type="Pfam" id="PF01614">
    <property type="entry name" value="IclR_C"/>
    <property type="match status" value="1"/>
</dbReference>
<sequence>MNEKNSTLDNLLVVLETISLHPNGITLTEIVRQTNIPKTTVHRIVNTLKNHEFIEVNGLNESYTIGIKTLEIGIKGLMATDVAKASIPLLQELSEEVGETTFLAVYNNTEIIYLYKQEGTNAIGTTAKLGSRRPAYCTGLGRVILAHLPSKEVERNLKGNLKKYTSKTMTDPQEIKELLNEVRRKGYAQDNEEIEEGLTCFAAPIFDHLGNVIAAVSIAGPTQRMEVNKESNISNLLQSAEKISQRLGYFK</sequence>
<dbReference type="SMART" id="SM00346">
    <property type="entry name" value="HTH_ICLR"/>
    <property type="match status" value="1"/>
</dbReference>
<dbReference type="PANTHER" id="PTHR30136">
    <property type="entry name" value="HELIX-TURN-HELIX TRANSCRIPTIONAL REGULATOR, ICLR FAMILY"/>
    <property type="match status" value="1"/>
</dbReference>
<evidence type="ECO:0000313" key="6">
    <source>
        <dbReference type="EMBL" id="GIN63791.1"/>
    </source>
</evidence>
<organism evidence="6 7">
    <name type="scientific">Robertmurraya siralis</name>
    <dbReference type="NCBI Taxonomy" id="77777"/>
    <lineage>
        <taxon>Bacteria</taxon>
        <taxon>Bacillati</taxon>
        <taxon>Bacillota</taxon>
        <taxon>Bacilli</taxon>
        <taxon>Bacillales</taxon>
        <taxon>Bacillaceae</taxon>
        <taxon>Robertmurraya</taxon>
    </lineage>
</organism>
<dbReference type="PANTHER" id="PTHR30136:SF35">
    <property type="entry name" value="HTH-TYPE TRANSCRIPTIONAL REGULATOR RV1719"/>
    <property type="match status" value="1"/>
</dbReference>
<protein>
    <submittedName>
        <fullName evidence="6">IclR family transcriptional regulator</fullName>
    </submittedName>
</protein>
<dbReference type="SUPFAM" id="SSF46785">
    <property type="entry name" value="Winged helix' DNA-binding domain"/>
    <property type="match status" value="1"/>
</dbReference>
<dbReference type="SUPFAM" id="SSF55781">
    <property type="entry name" value="GAF domain-like"/>
    <property type="match status" value="1"/>
</dbReference>
<dbReference type="InterPro" id="IPR014757">
    <property type="entry name" value="Tscrpt_reg_IclR_C"/>
</dbReference>
<comment type="caution">
    <text evidence="6">The sequence shown here is derived from an EMBL/GenBank/DDBJ whole genome shotgun (WGS) entry which is preliminary data.</text>
</comment>
<dbReference type="RefSeq" id="WP_095309753.1">
    <property type="nucleotide sequence ID" value="NZ_BORC01000008.1"/>
</dbReference>
<gene>
    <name evidence="6" type="ORF">J27TS8_37840</name>
</gene>
<keyword evidence="1" id="KW-0805">Transcription regulation</keyword>
<evidence type="ECO:0000313" key="7">
    <source>
        <dbReference type="Proteomes" id="UP000682111"/>
    </source>
</evidence>
<dbReference type="GO" id="GO:0003700">
    <property type="term" value="F:DNA-binding transcription factor activity"/>
    <property type="evidence" value="ECO:0007669"/>
    <property type="project" value="TreeGrafter"/>
</dbReference>
<reference evidence="6" key="1">
    <citation type="submission" date="2021-03" db="EMBL/GenBank/DDBJ databases">
        <title>Antimicrobial resistance genes in bacteria isolated from Japanese honey, and their potential for conferring macrolide and lincosamide resistance in the American foulbrood pathogen Paenibacillus larvae.</title>
        <authorList>
            <person name="Okamoto M."/>
            <person name="Kumagai M."/>
            <person name="Kanamori H."/>
            <person name="Takamatsu D."/>
        </authorList>
    </citation>
    <scope>NUCLEOTIDE SEQUENCE</scope>
    <source>
        <strain evidence="6">J27TS8</strain>
    </source>
</reference>
<evidence type="ECO:0000256" key="3">
    <source>
        <dbReference type="ARBA" id="ARBA00023163"/>
    </source>
</evidence>
<dbReference type="Proteomes" id="UP000682111">
    <property type="component" value="Unassembled WGS sequence"/>
</dbReference>
<dbReference type="GO" id="GO:0045892">
    <property type="term" value="P:negative regulation of DNA-templated transcription"/>
    <property type="evidence" value="ECO:0007669"/>
    <property type="project" value="TreeGrafter"/>
</dbReference>
<dbReference type="Pfam" id="PF09339">
    <property type="entry name" value="HTH_IclR"/>
    <property type="match status" value="1"/>
</dbReference>
<keyword evidence="3" id="KW-0804">Transcription</keyword>
<dbReference type="InterPro" id="IPR029016">
    <property type="entry name" value="GAF-like_dom_sf"/>
</dbReference>
<evidence type="ECO:0000256" key="2">
    <source>
        <dbReference type="ARBA" id="ARBA00023125"/>
    </source>
</evidence>
<proteinExistence type="predicted"/>
<dbReference type="PROSITE" id="PS51077">
    <property type="entry name" value="HTH_ICLR"/>
    <property type="match status" value="1"/>
</dbReference>
<dbReference type="AlphaFoldDB" id="A0A919WKJ9"/>
<evidence type="ECO:0000256" key="1">
    <source>
        <dbReference type="ARBA" id="ARBA00023015"/>
    </source>
</evidence>
<keyword evidence="2" id="KW-0238">DNA-binding</keyword>
<keyword evidence="7" id="KW-1185">Reference proteome</keyword>
<evidence type="ECO:0000259" key="4">
    <source>
        <dbReference type="PROSITE" id="PS51077"/>
    </source>
</evidence>
<dbReference type="GO" id="GO:0003677">
    <property type="term" value="F:DNA binding"/>
    <property type="evidence" value="ECO:0007669"/>
    <property type="project" value="UniProtKB-KW"/>
</dbReference>
<feature type="domain" description="IclR-ED" evidence="5">
    <location>
        <begin position="68"/>
        <end position="249"/>
    </location>
</feature>
<dbReference type="InterPro" id="IPR036390">
    <property type="entry name" value="WH_DNA-bd_sf"/>
</dbReference>
<feature type="domain" description="HTH iclR-type" evidence="4">
    <location>
        <begin position="5"/>
        <end position="67"/>
    </location>
</feature>
<dbReference type="Gene3D" id="3.30.450.40">
    <property type="match status" value="1"/>
</dbReference>
<dbReference type="InterPro" id="IPR050707">
    <property type="entry name" value="HTH_MetabolicPath_Reg"/>
</dbReference>
<dbReference type="OrthoDB" id="9791752at2"/>
<name>A0A919WKJ9_9BACI</name>
<dbReference type="Gene3D" id="1.10.10.10">
    <property type="entry name" value="Winged helix-like DNA-binding domain superfamily/Winged helix DNA-binding domain"/>
    <property type="match status" value="1"/>
</dbReference>
<dbReference type="InterPro" id="IPR036388">
    <property type="entry name" value="WH-like_DNA-bd_sf"/>
</dbReference>
<dbReference type="EMBL" id="BORC01000008">
    <property type="protein sequence ID" value="GIN63791.1"/>
    <property type="molecule type" value="Genomic_DNA"/>
</dbReference>